<name>A0AA39GRF9_SARSR</name>
<proteinExistence type="predicted"/>
<gene>
    <name evidence="1" type="ORF">NLU13_0695</name>
</gene>
<dbReference type="AlphaFoldDB" id="A0AA39GRF9"/>
<reference evidence="1" key="1">
    <citation type="submission" date="2022-10" db="EMBL/GenBank/DDBJ databases">
        <title>Determination and structural analysis of whole genome sequence of Sarocladium strictum F4-1.</title>
        <authorList>
            <person name="Hu L."/>
            <person name="Jiang Y."/>
        </authorList>
    </citation>
    <scope>NUCLEOTIDE SEQUENCE</scope>
    <source>
        <strain evidence="1">F4-1</strain>
    </source>
</reference>
<protein>
    <submittedName>
        <fullName evidence="1">Uncharacterized protein</fullName>
    </submittedName>
</protein>
<keyword evidence="2" id="KW-1185">Reference proteome</keyword>
<dbReference type="EMBL" id="JAPDFR010000001">
    <property type="protein sequence ID" value="KAK0391194.1"/>
    <property type="molecule type" value="Genomic_DNA"/>
</dbReference>
<accession>A0AA39GRF9</accession>
<evidence type="ECO:0000313" key="2">
    <source>
        <dbReference type="Proteomes" id="UP001175261"/>
    </source>
</evidence>
<comment type="caution">
    <text evidence="1">The sequence shown here is derived from an EMBL/GenBank/DDBJ whole genome shotgun (WGS) entry which is preliminary data.</text>
</comment>
<evidence type="ECO:0000313" key="1">
    <source>
        <dbReference type="EMBL" id="KAK0391194.1"/>
    </source>
</evidence>
<organism evidence="1 2">
    <name type="scientific">Sarocladium strictum</name>
    <name type="common">Black bundle disease fungus</name>
    <name type="synonym">Acremonium strictum</name>
    <dbReference type="NCBI Taxonomy" id="5046"/>
    <lineage>
        <taxon>Eukaryota</taxon>
        <taxon>Fungi</taxon>
        <taxon>Dikarya</taxon>
        <taxon>Ascomycota</taxon>
        <taxon>Pezizomycotina</taxon>
        <taxon>Sordariomycetes</taxon>
        <taxon>Hypocreomycetidae</taxon>
        <taxon>Hypocreales</taxon>
        <taxon>Sarocladiaceae</taxon>
        <taxon>Sarocladium</taxon>
    </lineage>
</organism>
<dbReference type="Proteomes" id="UP001175261">
    <property type="component" value="Unassembled WGS sequence"/>
</dbReference>
<sequence>MATPSPWDFPWESRDKEVLAKVSYGLPMRRENQVLVDENLRLKRLLRENGISWSPIAQAHLQQTNPAKRKLRASTKARHPVELRVPIEVLLRIVEFALTSPEPIVDPLSPSNPEHLTDAEKSSGNQIAIHLLATCKTLYIEGKRVLWEKNEFTFTTPEAVRNFGELNAEARAKIRHVNFRIIAQYFDDERRKFRHRLDQSYHPNLKGNHALRVTIRPKESHRNRGGFRCYTWTQVADFLLALRAPYDPKFRGKGPRPHLLPSLTSLRLDLVNFTESLLPMPGKDLHDVANHEFARTLNELQLTGVTCDEPGMKATAELVGMVKDNGLYLESVPTYVVLNKRLGFLSERGWCGRIVRPAPFADMSAQKAAEAAGDASGVPKEEGYPVTTKKEDEKIIWKRVPKLRDSYEREWAAFNCHSGYRILDLDSDDETDDDYDYHHICPSCGEAHPGSSFLDEDEDDYFGH</sequence>